<evidence type="ECO:0000259" key="2">
    <source>
        <dbReference type="SMART" id="SM00642"/>
    </source>
</evidence>
<dbReference type="GO" id="GO:0004556">
    <property type="term" value="F:alpha-amylase activity"/>
    <property type="evidence" value="ECO:0007669"/>
    <property type="project" value="InterPro"/>
</dbReference>
<evidence type="ECO:0000256" key="1">
    <source>
        <dbReference type="ARBA" id="ARBA00008061"/>
    </source>
</evidence>
<organism evidence="3 4">
    <name type="scientific">Promethearchaeum syntrophicum</name>
    <dbReference type="NCBI Taxonomy" id="2594042"/>
    <lineage>
        <taxon>Archaea</taxon>
        <taxon>Promethearchaeati</taxon>
        <taxon>Promethearchaeota</taxon>
        <taxon>Promethearchaeia</taxon>
        <taxon>Promethearchaeales</taxon>
        <taxon>Promethearchaeaceae</taxon>
        <taxon>Promethearchaeum</taxon>
    </lineage>
</organism>
<sequence>MKNKTSPRIYNLFPRLLGSIDNWDLHLKRIIKMGFNWIFVNPVNYTGFSGSLYSIKNYFRLNPMFALNKKDEISWGSLKTFITKIHANGLKFMIDIVFNHTAIDSPLISEHPSWFKKKWVIIEKSSGNKIKFFERAEKPSKKEYPTEEYEIKWQIANPYAINPENANDIQIWGDLAEIDYDSPDVDSILAYWKKLFDFYDLLGIDGFRVDAAYQVPSTIWKNLLSYVKNKNSNAIFYAETLGATLEQYDELSEADFDYIACSSKWWDYTAPWCLEQYNKYRKFAPSISFPENHDTIRVAFDTDGREDIQEFKYFFASFFSAGVEMPIGYEFGFKTRINVVNSTPEDYEEPRFDISDFILSVNKFKQRYRCLNEDGEMIQYEYPDSGILLLKKCSIDKNQQILLIYNKDWRNSHHLEIPDLEKYLEFTTSIFQIELNGKIKEIKDFHLNRDLNPIQFLIYIQSKEE</sequence>
<feature type="domain" description="Glycosyl hydrolase family 13 catalytic" evidence="2">
    <location>
        <begin position="4"/>
        <end position="365"/>
    </location>
</feature>
<accession>A0A5B9D699</accession>
<gene>
    <name evidence="3" type="ORF">DSAG12_00173</name>
</gene>
<evidence type="ECO:0000313" key="3">
    <source>
        <dbReference type="EMBL" id="QEE14360.1"/>
    </source>
</evidence>
<proteinExistence type="inferred from homology"/>
<dbReference type="EMBL" id="CP042905">
    <property type="protein sequence ID" value="QEE14360.1"/>
    <property type="molecule type" value="Genomic_DNA"/>
</dbReference>
<dbReference type="SMART" id="SM00642">
    <property type="entry name" value="Aamy"/>
    <property type="match status" value="1"/>
</dbReference>
<dbReference type="InterPro" id="IPR006047">
    <property type="entry name" value="GH13_cat_dom"/>
</dbReference>
<dbReference type="AlphaFoldDB" id="A0A5B9D699"/>
<dbReference type="Gene3D" id="3.20.20.80">
    <property type="entry name" value="Glycosidases"/>
    <property type="match status" value="2"/>
</dbReference>
<protein>
    <submittedName>
        <fullName evidence="3">Alpha-amylase family glycosyl hydrolase</fullName>
    </submittedName>
</protein>
<keyword evidence="3" id="KW-0378">Hydrolase</keyword>
<keyword evidence="4" id="KW-1185">Reference proteome</keyword>
<dbReference type="InterPro" id="IPR032792">
    <property type="entry name" value="AGL_glucanoTrfase"/>
</dbReference>
<dbReference type="GO" id="GO:0043169">
    <property type="term" value="F:cation binding"/>
    <property type="evidence" value="ECO:0007669"/>
    <property type="project" value="InterPro"/>
</dbReference>
<dbReference type="Proteomes" id="UP000321408">
    <property type="component" value="Chromosome"/>
</dbReference>
<dbReference type="SUPFAM" id="SSF51445">
    <property type="entry name" value="(Trans)glycosidases"/>
    <property type="match status" value="1"/>
</dbReference>
<dbReference type="OrthoDB" id="34423at2157"/>
<evidence type="ECO:0000313" key="4">
    <source>
        <dbReference type="Proteomes" id="UP000321408"/>
    </source>
</evidence>
<reference evidence="3 4" key="2">
    <citation type="journal article" date="2024" name="Int. J. Syst. Evol. Microbiol.">
        <title>Promethearchaeum syntrophicum gen. nov., sp. nov., an anaerobic, obligately syntrophic archaeon, the first isolate of the lineage 'Asgard' archaea, and proposal of the new archaeal phylum Promethearchaeota phyl. nov. and kingdom Promethearchaeati regn. nov.</title>
        <authorList>
            <person name="Imachi H."/>
            <person name="Nobu M.K."/>
            <person name="Kato S."/>
            <person name="Takaki Y."/>
            <person name="Miyazaki M."/>
            <person name="Miyata M."/>
            <person name="Ogawara M."/>
            <person name="Saito Y."/>
            <person name="Sakai S."/>
            <person name="Tahara Y.O."/>
            <person name="Takano Y."/>
            <person name="Tasumi E."/>
            <person name="Uematsu K."/>
            <person name="Yoshimura T."/>
            <person name="Itoh T."/>
            <person name="Ohkuma M."/>
            <person name="Takai K."/>
        </authorList>
    </citation>
    <scope>NUCLEOTIDE SEQUENCE [LARGE SCALE GENOMIC DNA]</scope>
    <source>
        <strain evidence="3 4">MK-D1</strain>
    </source>
</reference>
<name>A0A5B9D699_9ARCH</name>
<dbReference type="GO" id="GO:0005975">
    <property type="term" value="P:carbohydrate metabolic process"/>
    <property type="evidence" value="ECO:0007669"/>
    <property type="project" value="InterPro"/>
</dbReference>
<dbReference type="RefSeq" id="WP_147661317.1">
    <property type="nucleotide sequence ID" value="NZ_CP042905.2"/>
</dbReference>
<dbReference type="PANTHER" id="PTHR47786">
    <property type="entry name" value="ALPHA-1,4-GLUCAN:MALTOSE-1-PHOSPHATE MALTOSYLTRANSFERASE"/>
    <property type="match status" value="1"/>
</dbReference>
<dbReference type="PRINTS" id="PR00110">
    <property type="entry name" value="ALPHAAMYLASE"/>
</dbReference>
<comment type="similarity">
    <text evidence="1">Belongs to the glycosyl hydrolase 13 family.</text>
</comment>
<dbReference type="PANTHER" id="PTHR47786:SF2">
    <property type="entry name" value="GLYCOSYL HYDROLASE FAMILY 13 CATALYTIC DOMAIN-CONTAINING PROTEIN"/>
    <property type="match status" value="1"/>
</dbReference>
<dbReference type="InterPro" id="IPR017853">
    <property type="entry name" value="GH"/>
</dbReference>
<dbReference type="GeneID" id="41328177"/>
<dbReference type="KEGG" id="psyt:DSAG12_00173"/>
<dbReference type="InterPro" id="IPR006046">
    <property type="entry name" value="Alpha_amylase"/>
</dbReference>
<dbReference type="Pfam" id="PF14701">
    <property type="entry name" value="hDGE_amylase"/>
    <property type="match status" value="1"/>
</dbReference>
<reference evidence="3 4" key="1">
    <citation type="journal article" date="2020" name="Nature">
        <title>Isolation of an archaeon at the prokaryote-eukaryote interface.</title>
        <authorList>
            <person name="Imachi H."/>
            <person name="Nobu M.K."/>
            <person name="Nakahara N."/>
            <person name="Morono Y."/>
            <person name="Ogawara M."/>
            <person name="Takaki Y."/>
            <person name="Takano Y."/>
            <person name="Uematsu K."/>
            <person name="Ikuta T."/>
            <person name="Ito M."/>
            <person name="Matsui Y."/>
            <person name="Miyazaki M."/>
            <person name="Murata K."/>
            <person name="Saito Y."/>
            <person name="Sakai S."/>
            <person name="Song C."/>
            <person name="Tasumi E."/>
            <person name="Yamanaka Y."/>
            <person name="Yamaguchi T."/>
            <person name="Kamagata Y."/>
            <person name="Tamaki H."/>
            <person name="Takai K."/>
        </authorList>
    </citation>
    <scope>NUCLEOTIDE SEQUENCE [LARGE SCALE GENOMIC DNA]</scope>
    <source>
        <strain evidence="3 4">MK-D1</strain>
    </source>
</reference>